<proteinExistence type="predicted"/>
<dbReference type="RefSeq" id="WP_307488294.1">
    <property type="nucleotide sequence ID" value="NZ_JAUSSY010000002.1"/>
</dbReference>
<name>A0ABT9UCU0_9MICC</name>
<dbReference type="EMBL" id="JAUSSY010000002">
    <property type="protein sequence ID" value="MDQ0117453.1"/>
    <property type="molecule type" value="Genomic_DNA"/>
</dbReference>
<evidence type="ECO:0000256" key="1">
    <source>
        <dbReference type="SAM" id="MobiDB-lite"/>
    </source>
</evidence>
<comment type="caution">
    <text evidence="2">The sequence shown here is derived from an EMBL/GenBank/DDBJ whole genome shotgun (WGS) entry which is preliminary data.</text>
</comment>
<sequence length="342" mass="38032">MEPASAQPCQECPWRIANRGRSHPDQAPYTDDWLTTKWRRVSQDGTAFACHLFDAGALHYSDDLKEAGFKKPTDIGARKECAGMVAMVRRELETVIASPSFEEYQQSRPYGLSRQALDYFGARLNGEIGPAFKPSDYIDMAEILDMHDVVKPGSMAWTYDTTFLNNLNGLITTLMPELRECGCTVCTEHRTVHEMLPLRTAENLDVTVDADLHPLLLAMASAGIRTTASCINIREAITKLSPDMLGPLMNLSDPATINYGPVLRRHAAFIELRNDTDPEKLFLAAAEKTPGIDINHQNSRSQMIFLRGHLPILAQLAALTAQHLAPKPAPRKPAKKKRKGNR</sequence>
<keyword evidence="3" id="KW-1185">Reference proteome</keyword>
<evidence type="ECO:0000313" key="2">
    <source>
        <dbReference type="EMBL" id="MDQ0117453.1"/>
    </source>
</evidence>
<accession>A0ABT9UCU0</accession>
<gene>
    <name evidence="2" type="ORF">J2T22_000623</name>
</gene>
<feature type="region of interest" description="Disordered" evidence="1">
    <location>
        <begin position="323"/>
        <end position="342"/>
    </location>
</feature>
<evidence type="ECO:0000313" key="3">
    <source>
        <dbReference type="Proteomes" id="UP001226389"/>
    </source>
</evidence>
<organism evidence="2 3">
    <name type="scientific">Pseudarthrobacter defluvii</name>
    <dbReference type="NCBI Taxonomy" id="410837"/>
    <lineage>
        <taxon>Bacteria</taxon>
        <taxon>Bacillati</taxon>
        <taxon>Actinomycetota</taxon>
        <taxon>Actinomycetes</taxon>
        <taxon>Micrococcales</taxon>
        <taxon>Micrococcaceae</taxon>
        <taxon>Pseudarthrobacter</taxon>
    </lineage>
</organism>
<dbReference type="Proteomes" id="UP001226389">
    <property type="component" value="Unassembled WGS sequence"/>
</dbReference>
<protein>
    <submittedName>
        <fullName evidence="2">Uncharacterized protein</fullName>
    </submittedName>
</protein>
<reference evidence="2 3" key="1">
    <citation type="submission" date="2023-07" db="EMBL/GenBank/DDBJ databases">
        <title>Sorghum-associated microbial communities from plants grown in Nebraska, USA.</title>
        <authorList>
            <person name="Schachtman D."/>
        </authorList>
    </citation>
    <scope>NUCLEOTIDE SEQUENCE [LARGE SCALE GENOMIC DNA]</scope>
    <source>
        <strain evidence="2 3">DS994</strain>
    </source>
</reference>
<feature type="compositionally biased region" description="Basic residues" evidence="1">
    <location>
        <begin position="329"/>
        <end position="342"/>
    </location>
</feature>